<dbReference type="GO" id="GO:0005829">
    <property type="term" value="C:cytosol"/>
    <property type="evidence" value="ECO:0007669"/>
    <property type="project" value="TreeGrafter"/>
</dbReference>
<feature type="active site" description="Nucleophile" evidence="8">
    <location>
        <position position="49"/>
    </location>
</feature>
<dbReference type="PANTHER" id="PTHR45663:SF11">
    <property type="entry name" value="GEO12009P1"/>
    <property type="match status" value="1"/>
</dbReference>
<dbReference type="SUPFAM" id="SSF52833">
    <property type="entry name" value="Thioredoxin-like"/>
    <property type="match status" value="1"/>
</dbReference>
<dbReference type="PANTHER" id="PTHR45663">
    <property type="entry name" value="GEO12009P1"/>
    <property type="match status" value="1"/>
</dbReference>
<dbReference type="GO" id="GO:0045454">
    <property type="term" value="P:cell redox homeostasis"/>
    <property type="evidence" value="ECO:0007669"/>
    <property type="project" value="TreeGrafter"/>
</dbReference>
<evidence type="ECO:0000256" key="2">
    <source>
        <dbReference type="ARBA" id="ARBA00022448"/>
    </source>
</evidence>
<dbReference type="Gene3D" id="3.40.30.10">
    <property type="entry name" value="Glutaredoxin"/>
    <property type="match status" value="1"/>
</dbReference>
<dbReference type="PRINTS" id="PR00421">
    <property type="entry name" value="THIOREDOXIN"/>
</dbReference>
<organism evidence="11">
    <name type="scientific">uncultured Desulfobacterium sp</name>
    <dbReference type="NCBI Taxonomy" id="201089"/>
    <lineage>
        <taxon>Bacteria</taxon>
        <taxon>Pseudomonadati</taxon>
        <taxon>Thermodesulfobacteriota</taxon>
        <taxon>Desulfobacteria</taxon>
        <taxon>Desulfobacterales</taxon>
        <taxon>Desulfobacteriaceae</taxon>
        <taxon>Desulfobacterium</taxon>
        <taxon>environmental samples</taxon>
    </lineage>
</organism>
<dbReference type="InterPro" id="IPR017937">
    <property type="entry name" value="Thioredoxin_CS"/>
</dbReference>
<keyword evidence="2" id="KW-0813">Transport</keyword>
<dbReference type="Pfam" id="PF00085">
    <property type="entry name" value="Thioredoxin"/>
    <property type="match status" value="1"/>
</dbReference>
<evidence type="ECO:0000313" key="11">
    <source>
        <dbReference type="EMBL" id="CBX28643.1"/>
    </source>
</evidence>
<evidence type="ECO:0000256" key="7">
    <source>
        <dbReference type="PIRNR" id="PIRNR000077"/>
    </source>
</evidence>
<dbReference type="EMBL" id="FR695868">
    <property type="protein sequence ID" value="CBX28643.1"/>
    <property type="molecule type" value="Genomic_DNA"/>
</dbReference>
<dbReference type="InterPro" id="IPR036249">
    <property type="entry name" value="Thioredoxin-like_sf"/>
</dbReference>
<evidence type="ECO:0000256" key="6">
    <source>
        <dbReference type="NCBIfam" id="TIGR01068"/>
    </source>
</evidence>
<keyword evidence="4 9" id="KW-1015">Disulfide bond</keyword>
<reference evidence="11" key="1">
    <citation type="journal article" date="2011" name="Environ. Microbiol.">
        <title>Genomic insights into the metabolic potential of the polycyclic aromatic hydrocarbon degrading sulfate-reducing Deltaproteobacterium N47.</title>
        <authorList>
            <person name="Bergmann F."/>
            <person name="Selesi D."/>
            <person name="Weinmaier T."/>
            <person name="Tischler P."/>
            <person name="Rattei T."/>
            <person name="Meckenstock R.U."/>
        </authorList>
    </citation>
    <scope>NUCLEOTIDE SEQUENCE</scope>
</reference>
<gene>
    <name evidence="11" type="ORF">N47_G39670</name>
</gene>
<dbReference type="FunFam" id="3.40.30.10:FF:000001">
    <property type="entry name" value="Thioredoxin"/>
    <property type="match status" value="1"/>
</dbReference>
<dbReference type="PROSITE" id="PS00194">
    <property type="entry name" value="THIOREDOXIN_1"/>
    <property type="match status" value="1"/>
</dbReference>
<feature type="site" description="Deprotonates C-terminal active site Cys" evidence="8">
    <location>
        <position position="40"/>
    </location>
</feature>
<name>E1YDJ9_9BACT</name>
<dbReference type="NCBIfam" id="TIGR01068">
    <property type="entry name" value="thioredoxin"/>
    <property type="match status" value="1"/>
</dbReference>
<accession>E1YDJ9</accession>
<evidence type="ECO:0000259" key="10">
    <source>
        <dbReference type="PROSITE" id="PS51352"/>
    </source>
</evidence>
<dbReference type="AlphaFoldDB" id="E1YDJ9"/>
<evidence type="ECO:0000256" key="4">
    <source>
        <dbReference type="ARBA" id="ARBA00023157"/>
    </source>
</evidence>
<feature type="site" description="Contributes to redox potential value" evidence="8">
    <location>
        <position position="48"/>
    </location>
</feature>
<evidence type="ECO:0000256" key="5">
    <source>
        <dbReference type="ARBA" id="ARBA00023284"/>
    </source>
</evidence>
<feature type="active site" description="Nucleophile" evidence="8">
    <location>
        <position position="46"/>
    </location>
</feature>
<dbReference type="PIRSF" id="PIRSF000077">
    <property type="entry name" value="Thioredoxin"/>
    <property type="match status" value="1"/>
</dbReference>
<evidence type="ECO:0000256" key="1">
    <source>
        <dbReference type="ARBA" id="ARBA00008987"/>
    </source>
</evidence>
<evidence type="ECO:0000256" key="3">
    <source>
        <dbReference type="ARBA" id="ARBA00022982"/>
    </source>
</evidence>
<feature type="disulfide bond" description="Redox-active" evidence="9">
    <location>
        <begin position="46"/>
        <end position="49"/>
    </location>
</feature>
<keyword evidence="3" id="KW-0249">Electron transport</keyword>
<dbReference type="InterPro" id="IPR013766">
    <property type="entry name" value="Thioredoxin_domain"/>
</dbReference>
<evidence type="ECO:0000256" key="9">
    <source>
        <dbReference type="PIRSR" id="PIRSR000077-4"/>
    </source>
</evidence>
<evidence type="ECO:0000256" key="8">
    <source>
        <dbReference type="PIRSR" id="PIRSR000077-1"/>
    </source>
</evidence>
<dbReference type="GO" id="GO:0015035">
    <property type="term" value="F:protein-disulfide reductase activity"/>
    <property type="evidence" value="ECO:0007669"/>
    <property type="project" value="UniProtKB-UniRule"/>
</dbReference>
<sequence>MNFYLFLNERKNIMSEGILEISDESFEAEVMKSEKPVLVDFWAPWCGPCKAIGPIVEELATEFGDKIKFAKCNIDNNPLSPAKFGIKAIPTLIIFKQGKVVDQITGMTAKSKLEKTINSIL</sequence>
<protein>
    <recommendedName>
        <fullName evidence="6 7">Thioredoxin</fullName>
    </recommendedName>
</protein>
<feature type="site" description="Contributes to redox potential value" evidence="8">
    <location>
        <position position="47"/>
    </location>
</feature>
<dbReference type="PROSITE" id="PS51352">
    <property type="entry name" value="THIOREDOXIN_2"/>
    <property type="match status" value="1"/>
</dbReference>
<dbReference type="CDD" id="cd02947">
    <property type="entry name" value="TRX_family"/>
    <property type="match status" value="1"/>
</dbReference>
<proteinExistence type="inferred from homology"/>
<dbReference type="InterPro" id="IPR005746">
    <property type="entry name" value="Thioredoxin"/>
</dbReference>
<keyword evidence="5 9" id="KW-0676">Redox-active center</keyword>
<comment type="similarity">
    <text evidence="1 7">Belongs to the thioredoxin family.</text>
</comment>
<feature type="domain" description="Thioredoxin" evidence="10">
    <location>
        <begin position="1"/>
        <end position="121"/>
    </location>
</feature>